<name>A0AAV4VDF9_CAEEX</name>
<evidence type="ECO:0000313" key="3">
    <source>
        <dbReference type="Proteomes" id="UP001054945"/>
    </source>
</evidence>
<keyword evidence="1" id="KW-0472">Membrane</keyword>
<organism evidence="2 3">
    <name type="scientific">Caerostris extrusa</name>
    <name type="common">Bark spider</name>
    <name type="synonym">Caerostris bankana</name>
    <dbReference type="NCBI Taxonomy" id="172846"/>
    <lineage>
        <taxon>Eukaryota</taxon>
        <taxon>Metazoa</taxon>
        <taxon>Ecdysozoa</taxon>
        <taxon>Arthropoda</taxon>
        <taxon>Chelicerata</taxon>
        <taxon>Arachnida</taxon>
        <taxon>Araneae</taxon>
        <taxon>Araneomorphae</taxon>
        <taxon>Entelegynae</taxon>
        <taxon>Araneoidea</taxon>
        <taxon>Araneidae</taxon>
        <taxon>Caerostris</taxon>
    </lineage>
</organism>
<comment type="caution">
    <text evidence="2">The sequence shown here is derived from an EMBL/GenBank/DDBJ whole genome shotgun (WGS) entry which is preliminary data.</text>
</comment>
<dbReference type="EMBL" id="BPLR01014336">
    <property type="protein sequence ID" value="GIY68172.1"/>
    <property type="molecule type" value="Genomic_DNA"/>
</dbReference>
<evidence type="ECO:0000313" key="2">
    <source>
        <dbReference type="EMBL" id="GIY68172.1"/>
    </source>
</evidence>
<accession>A0AAV4VDF9</accession>
<proteinExistence type="predicted"/>
<protein>
    <submittedName>
        <fullName evidence="2">Uncharacterized protein</fullName>
    </submittedName>
</protein>
<reference evidence="2 3" key="1">
    <citation type="submission" date="2021-06" db="EMBL/GenBank/DDBJ databases">
        <title>Caerostris extrusa draft genome.</title>
        <authorList>
            <person name="Kono N."/>
            <person name="Arakawa K."/>
        </authorList>
    </citation>
    <scope>NUCLEOTIDE SEQUENCE [LARGE SCALE GENOMIC DNA]</scope>
</reference>
<dbReference type="AlphaFoldDB" id="A0AAV4VDF9"/>
<evidence type="ECO:0000256" key="1">
    <source>
        <dbReference type="SAM" id="Phobius"/>
    </source>
</evidence>
<sequence length="102" mass="12138">MNSYISFTPIPLNRAIFVLVFLLVSTWISFQIPMISSVAKSPDLPSPPERREENPFRITTIPSKPLHPLSFPWKRASRWREEQEEDWQYKISPYVLIQCRQY</sequence>
<keyword evidence="1" id="KW-1133">Transmembrane helix</keyword>
<dbReference type="Proteomes" id="UP001054945">
    <property type="component" value="Unassembled WGS sequence"/>
</dbReference>
<keyword evidence="1" id="KW-0812">Transmembrane</keyword>
<feature type="transmembrane region" description="Helical" evidence="1">
    <location>
        <begin position="12"/>
        <end position="30"/>
    </location>
</feature>
<gene>
    <name evidence="2" type="ORF">CEXT_26411</name>
</gene>
<keyword evidence="3" id="KW-1185">Reference proteome</keyword>